<dbReference type="InterPro" id="IPR005477">
    <property type="entry name" value="Dxylulose-5-P_synthase"/>
</dbReference>
<evidence type="ECO:0000256" key="5">
    <source>
        <dbReference type="ARBA" id="ARBA00022723"/>
    </source>
</evidence>
<dbReference type="NCBIfam" id="NF003933">
    <property type="entry name" value="PRK05444.2-2"/>
    <property type="match status" value="1"/>
</dbReference>
<dbReference type="InterPro" id="IPR029061">
    <property type="entry name" value="THDP-binding"/>
</dbReference>
<comment type="function">
    <text evidence="10">Catalyzes the acyloin condensation reaction between C atoms 2 and 3 of pyruvate and glyceraldehyde 3-phosphate to yield 1-deoxy-D-xylulose-5-phosphate (DXP).</text>
</comment>
<evidence type="ECO:0000256" key="9">
    <source>
        <dbReference type="ARBA" id="ARBA00023229"/>
    </source>
</evidence>
<dbReference type="InterPro" id="IPR005475">
    <property type="entry name" value="Transketolase-like_Pyr-bd"/>
</dbReference>
<feature type="binding site" evidence="10">
    <location>
        <begin position="120"/>
        <end position="122"/>
    </location>
    <ligand>
        <name>thiamine diphosphate</name>
        <dbReference type="ChEBI" id="CHEBI:58937"/>
    </ligand>
</feature>
<dbReference type="InterPro" id="IPR049557">
    <property type="entry name" value="Transketolase_CS"/>
</dbReference>
<feature type="binding site" evidence="10">
    <location>
        <position position="371"/>
    </location>
    <ligand>
        <name>thiamine diphosphate</name>
        <dbReference type="ChEBI" id="CHEBI:58937"/>
    </ligand>
</feature>
<evidence type="ECO:0000256" key="8">
    <source>
        <dbReference type="ARBA" id="ARBA00023052"/>
    </source>
</evidence>
<comment type="cofactor">
    <cofactor evidence="10">
        <name>thiamine diphosphate</name>
        <dbReference type="ChEBI" id="CHEBI:58937"/>
    </cofactor>
    <text evidence="10">Binds 1 thiamine pyrophosphate per subunit.</text>
</comment>
<proteinExistence type="inferred from homology"/>
<evidence type="ECO:0000256" key="4">
    <source>
        <dbReference type="ARBA" id="ARBA00022679"/>
    </source>
</evidence>
<feature type="binding site" evidence="10">
    <location>
        <position position="79"/>
    </location>
    <ligand>
        <name>thiamine diphosphate</name>
        <dbReference type="ChEBI" id="CHEBI:58937"/>
    </ligand>
</feature>
<dbReference type="NCBIfam" id="TIGR00204">
    <property type="entry name" value="dxs"/>
    <property type="match status" value="1"/>
</dbReference>
<dbReference type="Pfam" id="PF02780">
    <property type="entry name" value="Transketolase_C"/>
    <property type="match status" value="1"/>
</dbReference>
<dbReference type="SMART" id="SM00861">
    <property type="entry name" value="Transket_pyr"/>
    <property type="match status" value="1"/>
</dbReference>
<dbReference type="EMBL" id="JBHTIK010000015">
    <property type="protein sequence ID" value="MFD0850419.1"/>
    <property type="molecule type" value="Genomic_DNA"/>
</dbReference>
<reference evidence="13" key="1">
    <citation type="journal article" date="2019" name="Int. J. Syst. Evol. Microbiol.">
        <title>The Global Catalogue of Microorganisms (GCM) 10K type strain sequencing project: providing services to taxonomists for standard genome sequencing and annotation.</title>
        <authorList>
            <consortium name="The Broad Institute Genomics Platform"/>
            <consortium name="The Broad Institute Genome Sequencing Center for Infectious Disease"/>
            <person name="Wu L."/>
            <person name="Ma J."/>
        </authorList>
    </citation>
    <scope>NUCLEOTIDE SEQUENCE [LARGE SCALE GENOMIC DNA]</scope>
    <source>
        <strain evidence="13">CCUG 52537</strain>
    </source>
</reference>
<dbReference type="Gene3D" id="3.40.50.920">
    <property type="match status" value="1"/>
</dbReference>
<keyword evidence="9 10" id="KW-0414">Isoprene biosynthesis</keyword>
<dbReference type="PROSITE" id="PS00801">
    <property type="entry name" value="TRANSKETOLASE_1"/>
    <property type="match status" value="1"/>
</dbReference>
<keyword evidence="8 10" id="KW-0786">Thiamine pyrophosphate</keyword>
<evidence type="ECO:0000256" key="2">
    <source>
        <dbReference type="ARBA" id="ARBA00011081"/>
    </source>
</evidence>
<dbReference type="Pfam" id="PF02779">
    <property type="entry name" value="Transket_pyr"/>
    <property type="match status" value="1"/>
</dbReference>
<comment type="similarity">
    <text evidence="2 10">Belongs to the transketolase family. DXPS subfamily.</text>
</comment>
<keyword evidence="5 10" id="KW-0479">Metal-binding</keyword>
<protein>
    <recommendedName>
        <fullName evidence="10">1-deoxy-D-xylulose-5-phosphate synthase</fullName>
        <ecNumber evidence="10">2.2.1.7</ecNumber>
    </recommendedName>
    <alternativeName>
        <fullName evidence="10">1-deoxyxylulose-5-phosphate synthase</fullName>
        <shortName evidence="10">DXP synthase</shortName>
        <shortName evidence="10">DXPS</shortName>
    </alternativeName>
</protein>
<feature type="binding site" evidence="10">
    <location>
        <position position="289"/>
    </location>
    <ligand>
        <name>thiamine diphosphate</name>
        <dbReference type="ChEBI" id="CHEBI:58937"/>
    </ligand>
</feature>
<dbReference type="EC" id="2.2.1.7" evidence="10"/>
<sequence>MTNPPNTPLLDTVKDPADLRKLAPSQLRQLAGEVRAEMIDAVSQTGGHLGAGLGVVELSVALHYVFDTPRDRLIWDVGHQAYPHKILTGRRDRMRTIRQGGGLSGFTKRGESEYDPFGAAHSSTSISAALGFAVANKLSGAPGKAIAVIGDGAMSAGMAYEAMNNAEAAGNRLIVILNDNDMSIAPPVGGLSAYLARLISSREFLGLRDLAKRLARKMPRPLHSGLRKADEFARGMATGGTLFEELGFYYVGPVDGHNLDHLLPVLENVRDAAEGPCLIHVVTKKGKGYAPAEASADKYHGVTKFDVITGAMAPAKAGPPSYTGVFAKALIAEADRDDKIVAITAAMPSGTGLDKFEQKFPDRSFDVGIAEQHAVTFAAGLAAQGYRPFCAIYSTFLQRAYDQVVHDVAIQNLPVRFAIDRAGLVGADGSTHAGSFDVTYLATLPNMVVMAAADEVELVHMVHTAALHDVGPIAFRYPRGSGVGLALPETPERLEIGKGRVVREGRKVAILSLGTRLGEALKAADELDAKGLSTTVADLRFAKPLDDALIRKLAATHEVVVTVEEGAIGGLGAHVLTMASDTGLLDAGLKIRTMRLPDVFQEQDSPEKQYAEAGLDAVGIVKTVLGALRHNSANVTEGARA</sequence>
<comment type="cofactor">
    <cofactor evidence="10">
        <name>Mg(2+)</name>
        <dbReference type="ChEBI" id="CHEBI:18420"/>
    </cofactor>
    <text evidence="10">Binds 1 Mg(2+) ion per subunit.</text>
</comment>
<dbReference type="GO" id="GO:0008661">
    <property type="term" value="F:1-deoxy-D-xylulose-5-phosphate synthase activity"/>
    <property type="evidence" value="ECO:0007669"/>
    <property type="project" value="UniProtKB-EC"/>
</dbReference>
<feature type="domain" description="Transketolase-like pyrimidine-binding" evidence="11">
    <location>
        <begin position="320"/>
        <end position="485"/>
    </location>
</feature>
<evidence type="ECO:0000256" key="6">
    <source>
        <dbReference type="ARBA" id="ARBA00022842"/>
    </source>
</evidence>
<comment type="catalytic activity">
    <reaction evidence="10">
        <text>D-glyceraldehyde 3-phosphate + pyruvate + H(+) = 1-deoxy-D-xylulose 5-phosphate + CO2</text>
        <dbReference type="Rhea" id="RHEA:12605"/>
        <dbReference type="ChEBI" id="CHEBI:15361"/>
        <dbReference type="ChEBI" id="CHEBI:15378"/>
        <dbReference type="ChEBI" id="CHEBI:16526"/>
        <dbReference type="ChEBI" id="CHEBI:57792"/>
        <dbReference type="ChEBI" id="CHEBI:59776"/>
        <dbReference type="EC" id="2.2.1.7"/>
    </reaction>
</comment>
<gene>
    <name evidence="10 12" type="primary">dxs</name>
    <name evidence="12" type="ORF">ACFQ00_18965</name>
</gene>
<dbReference type="CDD" id="cd07033">
    <property type="entry name" value="TPP_PYR_DXS_TK_like"/>
    <property type="match status" value="1"/>
</dbReference>
<evidence type="ECO:0000259" key="11">
    <source>
        <dbReference type="SMART" id="SM00861"/>
    </source>
</evidence>
<dbReference type="InterPro" id="IPR033248">
    <property type="entry name" value="Transketolase_C"/>
</dbReference>
<evidence type="ECO:0000313" key="12">
    <source>
        <dbReference type="EMBL" id="MFD0850419.1"/>
    </source>
</evidence>
<keyword evidence="7 10" id="KW-0784">Thiamine biosynthesis</keyword>
<evidence type="ECO:0000256" key="1">
    <source>
        <dbReference type="ARBA" id="ARBA00004980"/>
    </source>
</evidence>
<evidence type="ECO:0000313" key="13">
    <source>
        <dbReference type="Proteomes" id="UP001597124"/>
    </source>
</evidence>
<dbReference type="Proteomes" id="UP001597124">
    <property type="component" value="Unassembled WGS sequence"/>
</dbReference>
<name>A0ABW3C952_SPHXN</name>
<dbReference type="InterPro" id="IPR009014">
    <property type="entry name" value="Transketo_C/PFOR_II"/>
</dbReference>
<evidence type="ECO:0000256" key="3">
    <source>
        <dbReference type="ARBA" id="ARBA00011738"/>
    </source>
</evidence>
<keyword evidence="13" id="KW-1185">Reference proteome</keyword>
<dbReference type="HAMAP" id="MF_00315">
    <property type="entry name" value="DXP_synth"/>
    <property type="match status" value="1"/>
</dbReference>
<dbReference type="SUPFAM" id="SSF52518">
    <property type="entry name" value="Thiamin diphosphate-binding fold (THDP-binding)"/>
    <property type="match status" value="2"/>
</dbReference>
<keyword evidence="4 10" id="KW-0808">Transferase</keyword>
<evidence type="ECO:0000256" key="7">
    <source>
        <dbReference type="ARBA" id="ARBA00022977"/>
    </source>
</evidence>
<dbReference type="Pfam" id="PF13292">
    <property type="entry name" value="DXP_synthase_N"/>
    <property type="match status" value="1"/>
</dbReference>
<comment type="pathway">
    <text evidence="1 10">Metabolic intermediate biosynthesis; 1-deoxy-D-xylulose 5-phosphate biosynthesis; 1-deoxy-D-xylulose 5-phosphate from D-glyceraldehyde 3-phosphate and pyruvate: step 1/1.</text>
</comment>
<dbReference type="CDD" id="cd02007">
    <property type="entry name" value="TPP_DXS"/>
    <property type="match status" value="1"/>
</dbReference>
<dbReference type="Gene3D" id="3.40.50.970">
    <property type="match status" value="2"/>
</dbReference>
<dbReference type="PANTHER" id="PTHR43322">
    <property type="entry name" value="1-D-DEOXYXYLULOSE 5-PHOSPHATE SYNTHASE-RELATED"/>
    <property type="match status" value="1"/>
</dbReference>
<feature type="binding site" evidence="10">
    <location>
        <position position="180"/>
    </location>
    <ligand>
        <name>thiamine diphosphate</name>
        <dbReference type="ChEBI" id="CHEBI:58937"/>
    </ligand>
</feature>
<organism evidence="12 13">
    <name type="scientific">Sphingosinicella xenopeptidilytica</name>
    <dbReference type="NCBI Taxonomy" id="364098"/>
    <lineage>
        <taxon>Bacteria</taxon>
        <taxon>Pseudomonadati</taxon>
        <taxon>Pseudomonadota</taxon>
        <taxon>Alphaproteobacteria</taxon>
        <taxon>Sphingomonadales</taxon>
        <taxon>Sphingosinicellaceae</taxon>
        <taxon>Sphingosinicella</taxon>
    </lineage>
</organism>
<feature type="binding site" evidence="10">
    <location>
        <begin position="152"/>
        <end position="153"/>
    </location>
    <ligand>
        <name>thiamine diphosphate</name>
        <dbReference type="ChEBI" id="CHEBI:58937"/>
    </ligand>
</feature>
<feature type="binding site" evidence="10">
    <location>
        <position position="151"/>
    </location>
    <ligand>
        <name>Mg(2+)</name>
        <dbReference type="ChEBI" id="CHEBI:18420"/>
    </ligand>
</feature>
<comment type="caution">
    <text evidence="12">The sequence shown here is derived from an EMBL/GenBank/DDBJ whole genome shotgun (WGS) entry which is preliminary data.</text>
</comment>
<evidence type="ECO:0000256" key="10">
    <source>
        <dbReference type="HAMAP-Rule" id="MF_00315"/>
    </source>
</evidence>
<feature type="binding site" evidence="10">
    <location>
        <position position="180"/>
    </location>
    <ligand>
        <name>Mg(2+)</name>
        <dbReference type="ChEBI" id="CHEBI:18420"/>
    </ligand>
</feature>
<dbReference type="RefSeq" id="WP_381494659.1">
    <property type="nucleotide sequence ID" value="NZ_JBHTIK010000015.1"/>
</dbReference>
<dbReference type="SUPFAM" id="SSF52922">
    <property type="entry name" value="TK C-terminal domain-like"/>
    <property type="match status" value="1"/>
</dbReference>
<keyword evidence="6 10" id="KW-0460">Magnesium</keyword>
<accession>A0ABW3C952</accession>
<dbReference type="PANTHER" id="PTHR43322:SF5">
    <property type="entry name" value="1-DEOXY-D-XYLULOSE-5-PHOSPHATE SYNTHASE, CHLOROPLASTIC"/>
    <property type="match status" value="1"/>
</dbReference>
<comment type="subunit">
    <text evidence="3 10">Homodimer.</text>
</comment>